<dbReference type="GO" id="GO:0008270">
    <property type="term" value="F:zinc ion binding"/>
    <property type="evidence" value="ECO:0007669"/>
    <property type="project" value="UniProtKB-KW"/>
</dbReference>
<protein>
    <submittedName>
        <fullName evidence="7">Uu.00g060970.m01.CDS01</fullName>
    </submittedName>
</protein>
<keyword evidence="3" id="KW-0862">Zinc</keyword>
<evidence type="ECO:0000256" key="1">
    <source>
        <dbReference type="ARBA" id="ARBA00022723"/>
    </source>
</evidence>
<dbReference type="InterPro" id="IPR019786">
    <property type="entry name" value="Zinc_finger_PHD-type_CS"/>
</dbReference>
<dbReference type="SMART" id="SM00249">
    <property type="entry name" value="PHD"/>
    <property type="match status" value="1"/>
</dbReference>
<feature type="compositionally biased region" description="Polar residues" evidence="5">
    <location>
        <begin position="121"/>
        <end position="149"/>
    </location>
</feature>
<feature type="region of interest" description="Disordered" evidence="5">
    <location>
        <begin position="103"/>
        <end position="152"/>
    </location>
</feature>
<evidence type="ECO:0000259" key="6">
    <source>
        <dbReference type="PROSITE" id="PS50016"/>
    </source>
</evidence>
<gene>
    <name evidence="7" type="ORF">KHLLAP_LOCUS10665</name>
</gene>
<dbReference type="Gene3D" id="3.30.40.10">
    <property type="entry name" value="Zinc/RING finger domain, C3HC4 (zinc finger)"/>
    <property type="match status" value="1"/>
</dbReference>
<dbReference type="InterPro" id="IPR013083">
    <property type="entry name" value="Znf_RING/FYVE/PHD"/>
</dbReference>
<evidence type="ECO:0000313" key="8">
    <source>
        <dbReference type="Proteomes" id="UP001295740"/>
    </source>
</evidence>
<dbReference type="InterPro" id="IPR019787">
    <property type="entry name" value="Znf_PHD-finger"/>
</dbReference>
<feature type="region of interest" description="Disordered" evidence="5">
    <location>
        <begin position="281"/>
        <end position="305"/>
    </location>
</feature>
<keyword evidence="8" id="KW-1185">Reference proteome</keyword>
<evidence type="ECO:0000256" key="4">
    <source>
        <dbReference type="PROSITE-ProRule" id="PRU00146"/>
    </source>
</evidence>
<evidence type="ECO:0000256" key="3">
    <source>
        <dbReference type="ARBA" id="ARBA00022833"/>
    </source>
</evidence>
<organism evidence="7 8">
    <name type="scientific">Anthostomella pinea</name>
    <dbReference type="NCBI Taxonomy" id="933095"/>
    <lineage>
        <taxon>Eukaryota</taxon>
        <taxon>Fungi</taxon>
        <taxon>Dikarya</taxon>
        <taxon>Ascomycota</taxon>
        <taxon>Pezizomycotina</taxon>
        <taxon>Sordariomycetes</taxon>
        <taxon>Xylariomycetidae</taxon>
        <taxon>Xylariales</taxon>
        <taxon>Xylariaceae</taxon>
        <taxon>Anthostomella</taxon>
    </lineage>
</organism>
<reference evidence="7" key="1">
    <citation type="submission" date="2023-10" db="EMBL/GenBank/DDBJ databases">
        <authorList>
            <person name="Hackl T."/>
        </authorList>
    </citation>
    <scope>NUCLEOTIDE SEQUENCE</scope>
</reference>
<feature type="region of interest" description="Disordered" evidence="5">
    <location>
        <begin position="1"/>
        <end position="46"/>
    </location>
</feature>
<evidence type="ECO:0000256" key="5">
    <source>
        <dbReference type="SAM" id="MobiDB-lite"/>
    </source>
</evidence>
<keyword evidence="1" id="KW-0479">Metal-binding</keyword>
<dbReference type="PROSITE" id="PS50016">
    <property type="entry name" value="ZF_PHD_2"/>
    <property type="match status" value="1"/>
</dbReference>
<proteinExistence type="predicted"/>
<feature type="compositionally biased region" description="Polar residues" evidence="5">
    <location>
        <begin position="478"/>
        <end position="496"/>
    </location>
</feature>
<comment type="caution">
    <text evidence="7">The sequence shown here is derived from an EMBL/GenBank/DDBJ whole genome shotgun (WGS) entry which is preliminary data.</text>
</comment>
<evidence type="ECO:0000313" key="7">
    <source>
        <dbReference type="EMBL" id="CAJ2510197.1"/>
    </source>
</evidence>
<feature type="compositionally biased region" description="Polar residues" evidence="5">
    <location>
        <begin position="745"/>
        <end position="755"/>
    </location>
</feature>
<dbReference type="Pfam" id="PF20826">
    <property type="entry name" value="PHD_5"/>
    <property type="match status" value="1"/>
</dbReference>
<dbReference type="AlphaFoldDB" id="A0AAI8VTI9"/>
<feature type="compositionally biased region" description="Acidic residues" evidence="5">
    <location>
        <begin position="538"/>
        <end position="549"/>
    </location>
</feature>
<keyword evidence="2 4" id="KW-0863">Zinc-finger</keyword>
<feature type="compositionally biased region" description="Polar residues" evidence="5">
    <location>
        <begin position="451"/>
        <end position="471"/>
    </location>
</feature>
<feature type="domain" description="PHD-type" evidence="6">
    <location>
        <begin position="677"/>
        <end position="729"/>
    </location>
</feature>
<dbReference type="Proteomes" id="UP001295740">
    <property type="component" value="Unassembled WGS sequence"/>
</dbReference>
<sequence length="766" mass="83309">MSEDPTTSSLGDPNAQPPTPRHTPTSASFPDPAFETPKHRHNSFEELSSWTPRFAEEYSVFNSTPGNLRGSHGAFLDFSVTTPYQGHKRQHSESLGAQIATHVNHFSPNPNLPLPPVDPSQRLQSSPDPSITGRSPTNSDFQVTSQQGPSKRVCRGTLREGQVQTATPPPSAHKGARRLAPKLQTDTMQNEEYEEFVAGTPQQQPMQHFVQTPIGMYGCPLSAPATAPAFTDSGHFWNGMSTMDFDFAAAGGNMFQAANHRPMASLDWGKSNDVFQETGVVPPPQVHDNNPPQRKERVLAPKPPMPNVDTSMSDASMFGQSFSAPMDQAFAMMNPGSGVNPGLLFTQPPSSGMEMAIFDPMSQSHLMQSWPAPELLPVGAEKVKRSQIRRSGSTKETGKGKKINRASASSPVKTSVRPGLSRSVSENRGRNPTGRASNLPTLAPAARPNPQLGSGRSVSQGSKANGRSSPLKNHHRLTSLTSIPETTAPRTRTSVKFTIDSRGRAHAETTVIVGDDEHTPKAVRSQDNRSPRKHWESSEDDDSSTDEEPIIIPSRNTSFAMPEPRRAALARALDSSQRSFSEQSTGSLGIFFNEPVSSQNDAESEAETVLNVPTRGSRGDAASELRKVREDRQKRVSALNTNQRFTSVPPYSANSTVSPTTLTHISIPTPSTDRGNQIRCVCNTTDSHINGDGYMVQCESCEMFLHGKCVNITRQTLPRVYICAFCANTPNAHGMRGREVRRNMGGSNPRASATSPLARKSFKSFR</sequence>
<evidence type="ECO:0000256" key="2">
    <source>
        <dbReference type="ARBA" id="ARBA00022771"/>
    </source>
</evidence>
<feature type="region of interest" description="Disordered" evidence="5">
    <location>
        <begin position="160"/>
        <end position="179"/>
    </location>
</feature>
<feature type="compositionally biased region" description="Basic and acidic residues" evidence="5">
    <location>
        <begin position="515"/>
        <end position="537"/>
    </location>
</feature>
<feature type="compositionally biased region" description="Polar residues" evidence="5">
    <location>
        <begin position="1"/>
        <end position="11"/>
    </location>
</feature>
<feature type="compositionally biased region" description="Basic and acidic residues" evidence="5">
    <location>
        <begin position="617"/>
        <end position="633"/>
    </location>
</feature>
<dbReference type="InterPro" id="IPR011011">
    <property type="entry name" value="Znf_FYVE_PHD"/>
</dbReference>
<dbReference type="SUPFAM" id="SSF57903">
    <property type="entry name" value="FYVE/PHD zinc finger"/>
    <property type="match status" value="1"/>
</dbReference>
<feature type="region of interest" description="Disordered" evidence="5">
    <location>
        <begin position="598"/>
        <end position="633"/>
    </location>
</feature>
<feature type="region of interest" description="Disordered" evidence="5">
    <location>
        <begin position="734"/>
        <end position="766"/>
    </location>
</feature>
<dbReference type="InterPro" id="IPR001965">
    <property type="entry name" value="Znf_PHD"/>
</dbReference>
<dbReference type="EMBL" id="CAUWAG010000013">
    <property type="protein sequence ID" value="CAJ2510197.1"/>
    <property type="molecule type" value="Genomic_DNA"/>
</dbReference>
<dbReference type="PROSITE" id="PS01359">
    <property type="entry name" value="ZF_PHD_1"/>
    <property type="match status" value="1"/>
</dbReference>
<name>A0AAI8VTI9_9PEZI</name>
<feature type="region of interest" description="Disordered" evidence="5">
    <location>
        <begin position="382"/>
        <end position="563"/>
    </location>
</feature>
<accession>A0AAI8VTI9</accession>